<evidence type="ECO:0000313" key="1">
    <source>
        <dbReference type="EMBL" id="MPN49503.1"/>
    </source>
</evidence>
<dbReference type="AlphaFoldDB" id="A0A645IQG4"/>
<name>A0A645IQG4_9ZZZZ</name>
<protein>
    <submittedName>
        <fullName evidence="1">Uncharacterized protein</fullName>
    </submittedName>
</protein>
<accession>A0A645IQG4</accession>
<comment type="caution">
    <text evidence="1">The sequence shown here is derived from an EMBL/GenBank/DDBJ whole genome shotgun (WGS) entry which is preliminary data.</text>
</comment>
<sequence>MADLLFLQIVLCDRHILFEDSASGGVFPGSQSHMLLAAVRARMDNLGGGFAGDRKMEFILHHGVKILCDRGFSVIVDAALGEYIGDLLPDAALARPD</sequence>
<proteinExistence type="predicted"/>
<dbReference type="EMBL" id="VSSQ01112808">
    <property type="protein sequence ID" value="MPN49503.1"/>
    <property type="molecule type" value="Genomic_DNA"/>
</dbReference>
<organism evidence="1">
    <name type="scientific">bioreactor metagenome</name>
    <dbReference type="NCBI Taxonomy" id="1076179"/>
    <lineage>
        <taxon>unclassified sequences</taxon>
        <taxon>metagenomes</taxon>
        <taxon>ecological metagenomes</taxon>
    </lineage>
</organism>
<gene>
    <name evidence="1" type="ORF">SDC9_197124</name>
</gene>
<reference evidence="1" key="1">
    <citation type="submission" date="2019-08" db="EMBL/GenBank/DDBJ databases">
        <authorList>
            <person name="Kucharzyk K."/>
            <person name="Murdoch R.W."/>
            <person name="Higgins S."/>
            <person name="Loffler F."/>
        </authorList>
    </citation>
    <scope>NUCLEOTIDE SEQUENCE</scope>
</reference>